<dbReference type="InterPro" id="IPR045526">
    <property type="entry name" value="DUF6471"/>
</dbReference>
<accession>T0H2D8</accession>
<dbReference type="AlphaFoldDB" id="T0H2D8"/>
<sequence>MHKGKCIVYDGVCDEWSANVADTEWEAKVKGLLKAELKRRNVSYAQLVEKLAAVGVVDSEPNIRNKLSRGKFTAVFLVQCLEAIGATSLRLAE</sequence>
<evidence type="ECO:0000259" key="1">
    <source>
        <dbReference type="Pfam" id="PF20075"/>
    </source>
</evidence>
<reference evidence="2 3" key="1">
    <citation type="journal article" date="2013" name="Genome Announc.">
        <title>Draft Genome Sequence of a Hexachlorocyclohexane-Degrading Bacterium, Sphingobium baderi Strain LL03T.</title>
        <authorList>
            <person name="Kaur J."/>
            <person name="Verma H."/>
            <person name="Tripathi C."/>
            <person name="Khurana J.P."/>
            <person name="Lal R."/>
        </authorList>
    </citation>
    <scope>NUCLEOTIDE SEQUENCE [LARGE SCALE GENOMIC DNA]</scope>
    <source>
        <strain evidence="2 3">LL03</strain>
    </source>
</reference>
<proteinExistence type="predicted"/>
<dbReference type="Pfam" id="PF20075">
    <property type="entry name" value="DUF6471"/>
    <property type="match status" value="1"/>
</dbReference>
<dbReference type="eggNOG" id="ENOG50332T6">
    <property type="taxonomic scope" value="Bacteria"/>
</dbReference>
<protein>
    <recommendedName>
        <fullName evidence="1">DUF6471 domain-containing protein</fullName>
    </recommendedName>
</protein>
<evidence type="ECO:0000313" key="3">
    <source>
        <dbReference type="Proteomes" id="UP000015524"/>
    </source>
</evidence>
<keyword evidence="3" id="KW-1185">Reference proteome</keyword>
<gene>
    <name evidence="2" type="ORF">L485_01070</name>
</gene>
<feature type="domain" description="DUF6471" evidence="1">
    <location>
        <begin position="25"/>
        <end position="89"/>
    </location>
</feature>
<name>T0H2D8_9SPHN</name>
<evidence type="ECO:0000313" key="2">
    <source>
        <dbReference type="EMBL" id="EQB06243.1"/>
    </source>
</evidence>
<dbReference type="EMBL" id="ATIB01000017">
    <property type="protein sequence ID" value="EQB06243.1"/>
    <property type="molecule type" value="Genomic_DNA"/>
</dbReference>
<comment type="caution">
    <text evidence="2">The sequence shown here is derived from an EMBL/GenBank/DDBJ whole genome shotgun (WGS) entry which is preliminary data.</text>
</comment>
<dbReference type="Proteomes" id="UP000015524">
    <property type="component" value="Unassembled WGS sequence"/>
</dbReference>
<organism evidence="2 3">
    <name type="scientific">Sphingobium baderi LL03</name>
    <dbReference type="NCBI Taxonomy" id="1114964"/>
    <lineage>
        <taxon>Bacteria</taxon>
        <taxon>Pseudomonadati</taxon>
        <taxon>Pseudomonadota</taxon>
        <taxon>Alphaproteobacteria</taxon>
        <taxon>Sphingomonadales</taxon>
        <taxon>Sphingomonadaceae</taxon>
        <taxon>Sphingobium</taxon>
    </lineage>
</organism>
<dbReference type="PATRIC" id="fig|1114964.3.peg.188"/>